<proteinExistence type="predicted"/>
<evidence type="ECO:0000256" key="1">
    <source>
        <dbReference type="SAM" id="MobiDB-lite"/>
    </source>
</evidence>
<feature type="compositionally biased region" description="Polar residues" evidence="1">
    <location>
        <begin position="172"/>
        <end position="191"/>
    </location>
</feature>
<dbReference type="Proteomes" id="UP000515203">
    <property type="component" value="Unplaced"/>
</dbReference>
<organism evidence="2 3">
    <name type="scientific">Octodon degus</name>
    <name type="common">Degu</name>
    <name type="synonym">Sciurus degus</name>
    <dbReference type="NCBI Taxonomy" id="10160"/>
    <lineage>
        <taxon>Eukaryota</taxon>
        <taxon>Metazoa</taxon>
        <taxon>Chordata</taxon>
        <taxon>Craniata</taxon>
        <taxon>Vertebrata</taxon>
        <taxon>Euteleostomi</taxon>
        <taxon>Mammalia</taxon>
        <taxon>Eutheria</taxon>
        <taxon>Euarchontoglires</taxon>
        <taxon>Glires</taxon>
        <taxon>Rodentia</taxon>
        <taxon>Hystricomorpha</taxon>
        <taxon>Octodontidae</taxon>
        <taxon>Octodon</taxon>
    </lineage>
</organism>
<reference evidence="3" key="1">
    <citation type="submission" date="2025-08" db="UniProtKB">
        <authorList>
            <consortium name="RefSeq"/>
        </authorList>
    </citation>
    <scope>IDENTIFICATION</scope>
</reference>
<dbReference type="InParanoid" id="A0A6P6DYP1"/>
<dbReference type="OrthoDB" id="9042265at2759"/>
<gene>
    <name evidence="3" type="primary">LOC111815088</name>
</gene>
<feature type="region of interest" description="Disordered" evidence="1">
    <location>
        <begin position="130"/>
        <end position="191"/>
    </location>
</feature>
<name>A0A6P6DYP1_OCTDE</name>
<evidence type="ECO:0000313" key="3">
    <source>
        <dbReference type="RefSeq" id="XP_023565096.1"/>
    </source>
</evidence>
<protein>
    <submittedName>
        <fullName evidence="3">Heterogeneous nuclear ribonucleoprotein C-like</fullName>
    </submittedName>
</protein>
<dbReference type="GeneID" id="111815088"/>
<feature type="region of interest" description="Disordered" evidence="1">
    <location>
        <begin position="1"/>
        <end position="32"/>
    </location>
</feature>
<keyword evidence="2" id="KW-1185">Reference proteome</keyword>
<sequence>MAGERRPGPVWPGQKRQQDTASFGSSSSSSSNYHLNYELHTDDVPYRVYGYQRIPPLINQMSAKLRRTFVGLGVKSGCSPYKSSRSRPLPSEQIKLRTEDLRSIRGELSQIKAQVDRLLEVLEHMDQHRAQAAGIKDSDKNGVPGNEGCSCRTSEAQPAPRGWRVHPDSSEGRTATKQVVQNQASDQEGSQ</sequence>
<accession>A0A6P6DYP1</accession>
<dbReference type="RefSeq" id="XP_023565096.1">
    <property type="nucleotide sequence ID" value="XM_023709328.1"/>
</dbReference>
<evidence type="ECO:0000313" key="2">
    <source>
        <dbReference type="Proteomes" id="UP000515203"/>
    </source>
</evidence>
<dbReference type="AlphaFoldDB" id="A0A6P6DYP1"/>